<keyword evidence="2" id="KW-0732">Signal</keyword>
<feature type="domain" description="DUF1553" evidence="4">
    <location>
        <begin position="701"/>
        <end position="956"/>
    </location>
</feature>
<dbReference type="RefSeq" id="WP_146373458.1">
    <property type="nucleotide sequence ID" value="NZ_SJPP01000003.1"/>
</dbReference>
<dbReference type="Pfam" id="PF07583">
    <property type="entry name" value="PSCyt2"/>
    <property type="match status" value="1"/>
</dbReference>
<proteinExistence type="predicted"/>
<dbReference type="InterPro" id="IPR022655">
    <property type="entry name" value="DUF1553"/>
</dbReference>
<feature type="chain" id="PRO_5023022048" evidence="2">
    <location>
        <begin position="39"/>
        <end position="979"/>
    </location>
</feature>
<dbReference type="InterPro" id="IPR011444">
    <property type="entry name" value="DUF1549"/>
</dbReference>
<comment type="caution">
    <text evidence="6">The sequence shown here is derived from an EMBL/GenBank/DDBJ whole genome shotgun (WGS) entry which is preliminary data.</text>
</comment>
<protein>
    <submittedName>
        <fullName evidence="6">Planctomycete cytochrome C</fullName>
    </submittedName>
</protein>
<evidence type="ECO:0000259" key="3">
    <source>
        <dbReference type="Pfam" id="PF07583"/>
    </source>
</evidence>
<dbReference type="AlphaFoldDB" id="A0A5C6B3S6"/>
<evidence type="ECO:0000313" key="6">
    <source>
        <dbReference type="EMBL" id="TWU06578.1"/>
    </source>
</evidence>
<organism evidence="6 7">
    <name type="scientific">Symmachiella macrocystis</name>
    <dbReference type="NCBI Taxonomy" id="2527985"/>
    <lineage>
        <taxon>Bacteria</taxon>
        <taxon>Pseudomonadati</taxon>
        <taxon>Planctomycetota</taxon>
        <taxon>Planctomycetia</taxon>
        <taxon>Planctomycetales</taxon>
        <taxon>Planctomycetaceae</taxon>
        <taxon>Symmachiella</taxon>
    </lineage>
</organism>
<dbReference type="InterPro" id="IPR011429">
    <property type="entry name" value="Cyt_c_Planctomycete-type"/>
</dbReference>
<dbReference type="InterPro" id="IPR036909">
    <property type="entry name" value="Cyt_c-like_dom_sf"/>
</dbReference>
<feature type="domain" description="DUF1549" evidence="3">
    <location>
        <begin position="181"/>
        <end position="391"/>
    </location>
</feature>
<name>A0A5C6B3S6_9PLAN</name>
<sequence length="979" mass="108893" precursor="true">MYPLATRFLQRRQRSAAASSLCAILYGLAVLTSPAMTAAAHGDDKEQAAYFQQKVAPILVGRCLECHGSEHKGELDLRSKATALKGGESGSVIEPGDVDASLLYDYVVNQEMPPKKPLTADEMAVLKQWIETGAYFPPEPLNQFARSTDTRAGYDWWSLRPLAEVSPPTPAGIPAAWNENPIDRFVFAKLAEKQLQPSAPAQRRQLLRRITYDLIGLPPTPEEVDDFLNDDSPDAYERVVDRLLASPHYGEQWGRHWLDVIRFGESRGFERNEIINNAWPFRDYVIRSFNEDKPFDRMVLEHLAGDVIGAGDPDVEIATTFLVSGPYDDVGNQDAAQAAQIRANTIDEIIRATSEAFLGLTVGCSRCHNHKFDPVTQDDYYSLYATFAGVHHGVRVIATAEQKQQHASAVQPLQETQKQLEKQRGELENTINKRGEEKAADFESAWTREPVQRTGAEETFPPVPAKFIRLTVEGVDNNPQARTGYRIEEFEAWTAGPESQNVAAAKNGGKATGRSRTAKDFDAYNAMQTIDGRFGARWIAAGPELTIEFAEPQTIERVLFSSDRAGEAGSQSIATFVCEYRLSVSLDGETWTKVASTADRKPVSDAHRRKRLKDAVITAAENKQLADLGRQLAEVRQQQSKITPLPAWWAGTFSAAGGPFHVFLGGSPQRPGRTAFPASLSTLSKVAPEYQLSNESPEGERRLSLAKWLIADDNPLPARVLANRLWHYHFGTGIVATPSDFGFMGVPPTHPQLLDWLARQLQENGWQLKSLHKKIVMSQAYRQSSTYREDFAKVDADSRYLWRFPPRRLTAEEIRDAMLMAGGKLDRRAGGPGFRLYHYLQDNVATYVPLDDFGPDTYRRSVYHQNARASRIDLMTDFDSPDCAFATPRRSSTTSPLQALTLMNHKFTLDMATALADRIGSELPDSPSPAAQVGRAFELCFCRAPSDDETNACSALVKQHGLPALCRVLLNSNEFIYLN</sequence>
<dbReference type="Pfam" id="PF07635">
    <property type="entry name" value="PSCyt1"/>
    <property type="match status" value="1"/>
</dbReference>
<evidence type="ECO:0000256" key="2">
    <source>
        <dbReference type="SAM" id="SignalP"/>
    </source>
</evidence>
<gene>
    <name evidence="6" type="ORF">CA54_49750</name>
</gene>
<evidence type="ECO:0000256" key="1">
    <source>
        <dbReference type="SAM" id="Coils"/>
    </source>
</evidence>
<dbReference type="PANTHER" id="PTHR35889">
    <property type="entry name" value="CYCLOINULO-OLIGOSACCHARIDE FRUCTANOTRANSFERASE-RELATED"/>
    <property type="match status" value="1"/>
</dbReference>
<dbReference type="InterPro" id="IPR008979">
    <property type="entry name" value="Galactose-bd-like_sf"/>
</dbReference>
<dbReference type="PANTHER" id="PTHR35889:SF3">
    <property type="entry name" value="F-BOX DOMAIN-CONTAINING PROTEIN"/>
    <property type="match status" value="1"/>
</dbReference>
<dbReference type="Gene3D" id="2.60.120.260">
    <property type="entry name" value="Galactose-binding domain-like"/>
    <property type="match status" value="1"/>
</dbReference>
<feature type="signal peptide" evidence="2">
    <location>
        <begin position="1"/>
        <end position="38"/>
    </location>
</feature>
<accession>A0A5C6B3S6</accession>
<dbReference type="SUPFAM" id="SSF49785">
    <property type="entry name" value="Galactose-binding domain-like"/>
    <property type="match status" value="1"/>
</dbReference>
<evidence type="ECO:0000259" key="4">
    <source>
        <dbReference type="Pfam" id="PF07587"/>
    </source>
</evidence>
<evidence type="ECO:0000259" key="5">
    <source>
        <dbReference type="Pfam" id="PF07635"/>
    </source>
</evidence>
<keyword evidence="1" id="KW-0175">Coiled coil</keyword>
<dbReference type="SUPFAM" id="SSF46626">
    <property type="entry name" value="Cytochrome c"/>
    <property type="match status" value="1"/>
</dbReference>
<keyword evidence="7" id="KW-1185">Reference proteome</keyword>
<dbReference type="Pfam" id="PF07587">
    <property type="entry name" value="PSD1"/>
    <property type="match status" value="1"/>
</dbReference>
<dbReference type="OrthoDB" id="127107at2"/>
<feature type="coiled-coil region" evidence="1">
    <location>
        <begin position="410"/>
        <end position="437"/>
    </location>
</feature>
<dbReference type="GO" id="GO:0020037">
    <property type="term" value="F:heme binding"/>
    <property type="evidence" value="ECO:0007669"/>
    <property type="project" value="InterPro"/>
</dbReference>
<feature type="domain" description="Cytochrome C Planctomycete-type" evidence="5">
    <location>
        <begin position="63"/>
        <end position="115"/>
    </location>
</feature>
<dbReference type="GO" id="GO:0009055">
    <property type="term" value="F:electron transfer activity"/>
    <property type="evidence" value="ECO:0007669"/>
    <property type="project" value="InterPro"/>
</dbReference>
<reference evidence="6 7" key="1">
    <citation type="submission" date="2019-02" db="EMBL/GenBank/DDBJ databases">
        <title>Deep-cultivation of Planctomycetes and their phenomic and genomic characterization uncovers novel biology.</title>
        <authorList>
            <person name="Wiegand S."/>
            <person name="Jogler M."/>
            <person name="Boedeker C."/>
            <person name="Pinto D."/>
            <person name="Vollmers J."/>
            <person name="Rivas-Marin E."/>
            <person name="Kohn T."/>
            <person name="Peeters S.H."/>
            <person name="Heuer A."/>
            <person name="Rast P."/>
            <person name="Oberbeckmann S."/>
            <person name="Bunk B."/>
            <person name="Jeske O."/>
            <person name="Meyerdierks A."/>
            <person name="Storesund J.E."/>
            <person name="Kallscheuer N."/>
            <person name="Luecker S."/>
            <person name="Lage O.M."/>
            <person name="Pohl T."/>
            <person name="Merkel B.J."/>
            <person name="Hornburger P."/>
            <person name="Mueller R.-W."/>
            <person name="Bruemmer F."/>
            <person name="Labrenz M."/>
            <person name="Spormann A.M."/>
            <person name="Op Den Camp H."/>
            <person name="Overmann J."/>
            <person name="Amann R."/>
            <person name="Jetten M.S.M."/>
            <person name="Mascher T."/>
            <person name="Medema M.H."/>
            <person name="Devos D.P."/>
            <person name="Kaster A.-K."/>
            <person name="Ovreas L."/>
            <person name="Rohde M."/>
            <person name="Galperin M.Y."/>
            <person name="Jogler C."/>
        </authorList>
    </citation>
    <scope>NUCLEOTIDE SEQUENCE [LARGE SCALE GENOMIC DNA]</scope>
    <source>
        <strain evidence="6 7">CA54</strain>
    </source>
</reference>
<dbReference type="Proteomes" id="UP000320735">
    <property type="component" value="Unassembled WGS sequence"/>
</dbReference>
<evidence type="ECO:0000313" key="7">
    <source>
        <dbReference type="Proteomes" id="UP000320735"/>
    </source>
</evidence>
<dbReference type="EMBL" id="SJPP01000003">
    <property type="protein sequence ID" value="TWU06578.1"/>
    <property type="molecule type" value="Genomic_DNA"/>
</dbReference>